<dbReference type="Pfam" id="PF05653">
    <property type="entry name" value="Mg_trans_NIPA"/>
    <property type="match status" value="1"/>
</dbReference>
<evidence type="ECO:0000256" key="1">
    <source>
        <dbReference type="ARBA" id="ARBA00004141"/>
    </source>
</evidence>
<keyword evidence="8" id="KW-1185">Reference proteome</keyword>
<dbReference type="STRING" id="36087.A0A077Z102"/>
<dbReference type="InterPro" id="IPR037185">
    <property type="entry name" value="EmrE-like"/>
</dbReference>
<evidence type="ECO:0000256" key="5">
    <source>
        <dbReference type="ARBA" id="ARBA00023136"/>
    </source>
</evidence>
<evidence type="ECO:0000256" key="6">
    <source>
        <dbReference type="SAM" id="Phobius"/>
    </source>
</evidence>
<comment type="subcellular location">
    <subcellularLocation>
        <location evidence="1">Membrane</location>
        <topology evidence="1">Multi-pass membrane protein</topology>
    </subcellularLocation>
</comment>
<feature type="transmembrane region" description="Helical" evidence="6">
    <location>
        <begin position="250"/>
        <end position="271"/>
    </location>
</feature>
<evidence type="ECO:0000313" key="7">
    <source>
        <dbReference type="EMBL" id="CDW52280.1"/>
    </source>
</evidence>
<dbReference type="OrthoDB" id="6428174at2759"/>
<dbReference type="InterPro" id="IPR008521">
    <property type="entry name" value="Mg_trans_NIPA"/>
</dbReference>
<dbReference type="GO" id="GO:0016020">
    <property type="term" value="C:membrane"/>
    <property type="evidence" value="ECO:0007669"/>
    <property type="project" value="UniProtKB-SubCell"/>
</dbReference>
<evidence type="ECO:0000256" key="3">
    <source>
        <dbReference type="ARBA" id="ARBA00022692"/>
    </source>
</evidence>
<organism evidence="7 8">
    <name type="scientific">Trichuris trichiura</name>
    <name type="common">Whipworm</name>
    <name type="synonym">Trichocephalus trichiurus</name>
    <dbReference type="NCBI Taxonomy" id="36087"/>
    <lineage>
        <taxon>Eukaryota</taxon>
        <taxon>Metazoa</taxon>
        <taxon>Ecdysozoa</taxon>
        <taxon>Nematoda</taxon>
        <taxon>Enoplea</taxon>
        <taxon>Dorylaimia</taxon>
        <taxon>Trichinellida</taxon>
        <taxon>Trichuridae</taxon>
        <taxon>Trichuris</taxon>
    </lineage>
</organism>
<feature type="transmembrane region" description="Helical" evidence="6">
    <location>
        <begin position="153"/>
        <end position="172"/>
    </location>
</feature>
<comment type="similarity">
    <text evidence="2">Belongs to the NIPA family.</text>
</comment>
<feature type="transmembrane region" description="Helical" evidence="6">
    <location>
        <begin position="114"/>
        <end position="133"/>
    </location>
</feature>
<dbReference type="Proteomes" id="UP000030665">
    <property type="component" value="Unassembled WGS sequence"/>
</dbReference>
<reference evidence="7" key="1">
    <citation type="submission" date="2014-01" db="EMBL/GenBank/DDBJ databases">
        <authorList>
            <person name="Aslett M."/>
        </authorList>
    </citation>
    <scope>NUCLEOTIDE SEQUENCE</scope>
</reference>
<dbReference type="GO" id="GO:0015095">
    <property type="term" value="F:magnesium ion transmembrane transporter activity"/>
    <property type="evidence" value="ECO:0007669"/>
    <property type="project" value="InterPro"/>
</dbReference>
<dbReference type="EMBL" id="HG805818">
    <property type="protein sequence ID" value="CDW52280.1"/>
    <property type="molecule type" value="Genomic_DNA"/>
</dbReference>
<feature type="transmembrane region" description="Helical" evidence="6">
    <location>
        <begin position="217"/>
        <end position="238"/>
    </location>
</feature>
<feature type="transmembrane region" description="Helical" evidence="6">
    <location>
        <begin position="14"/>
        <end position="34"/>
    </location>
</feature>
<protein>
    <submittedName>
        <fullName evidence="7">Magnesium transporter NIPA2</fullName>
    </submittedName>
</protein>
<accession>A0A077Z102</accession>
<feature type="transmembrane region" description="Helical" evidence="6">
    <location>
        <begin position="181"/>
        <end position="205"/>
    </location>
</feature>
<keyword evidence="4 6" id="KW-1133">Transmembrane helix</keyword>
<evidence type="ECO:0000256" key="2">
    <source>
        <dbReference type="ARBA" id="ARBA00007230"/>
    </source>
</evidence>
<proteinExistence type="inferred from homology"/>
<dbReference type="PANTHER" id="PTHR12570:SF92">
    <property type="entry name" value="SPICHTHYIN, ISOFORM B"/>
    <property type="match status" value="1"/>
</dbReference>
<feature type="transmembrane region" description="Helical" evidence="6">
    <location>
        <begin position="61"/>
        <end position="82"/>
    </location>
</feature>
<keyword evidence="5 6" id="KW-0472">Membrane</keyword>
<gene>
    <name evidence="7" type="ORF">TTRE_0000053901</name>
</gene>
<reference evidence="7" key="2">
    <citation type="submission" date="2014-03" db="EMBL/GenBank/DDBJ databases">
        <title>The whipworm genome and dual-species transcriptomics of an intimate host-pathogen interaction.</title>
        <authorList>
            <person name="Foth B.J."/>
            <person name="Tsai I.J."/>
            <person name="Reid A.J."/>
            <person name="Bancroft A.J."/>
            <person name="Nichol S."/>
            <person name="Tracey A."/>
            <person name="Holroyd N."/>
            <person name="Cotton J.A."/>
            <person name="Stanley E.J."/>
            <person name="Zarowiecki M."/>
            <person name="Liu J.Z."/>
            <person name="Huckvale T."/>
            <person name="Cooper P.J."/>
            <person name="Grencis R.K."/>
            <person name="Berriman M."/>
        </authorList>
    </citation>
    <scope>NUCLEOTIDE SEQUENCE [LARGE SCALE GENOMIC DNA]</scope>
</reference>
<dbReference type="SUPFAM" id="SSF103481">
    <property type="entry name" value="Multidrug resistance efflux transporter EmrE"/>
    <property type="match status" value="1"/>
</dbReference>
<dbReference type="PANTHER" id="PTHR12570">
    <property type="match status" value="1"/>
</dbReference>
<evidence type="ECO:0000313" key="8">
    <source>
        <dbReference type="Proteomes" id="UP000030665"/>
    </source>
</evidence>
<dbReference type="AlphaFoldDB" id="A0A077Z102"/>
<evidence type="ECO:0000256" key="4">
    <source>
        <dbReference type="ARBA" id="ARBA00022989"/>
    </source>
</evidence>
<sequence>MKESSASSWNENHFWLGLFSAMASSVFIGSSLVIQKKALSRLGTVKSRRAKSIDWNCLKDWLWLSGVFLMGIGECFNFAAYALAPASLVAPLGAFSVIVAAGLSARLLHEEINVLVWCGCIACIIGSIVVIIHSPKTNFVYTVSDLVQGFQRAGFLFFCILTLLCVVALVALSPDYGTRNVLVYITICSLIGGYTVPACKALAVALVECIAACSAQALYVTIISAVALVVCCAFQLYYLNKALNLFNTSLVTPIYYAFFTTAVVVSTGILFNEWIYLSTSDLLASFCGFLNILMGTFLMQVFKDVSVSVEQLRAMLRKRDRSTSPVSTARLL</sequence>
<name>A0A077Z102_TRITR</name>
<feature type="transmembrane region" description="Helical" evidence="6">
    <location>
        <begin position="283"/>
        <end position="302"/>
    </location>
</feature>
<keyword evidence="3 6" id="KW-0812">Transmembrane</keyword>